<reference evidence="1 2" key="1">
    <citation type="submission" date="2020-01" db="EMBL/GenBank/DDBJ databases">
        <title>Rhizobium genotypes associated with high levels of biological nitrogen fixation by grain legumes in a temperate-maritime cropping system.</title>
        <authorList>
            <person name="Maluk M."/>
            <person name="Francesc Ferrando Molina F."/>
            <person name="Lopez Del Egido L."/>
            <person name="Lafos M."/>
            <person name="Langarica-Fuentes A."/>
            <person name="Gebre Yohannes G."/>
            <person name="Young M.W."/>
            <person name="Martin P."/>
            <person name="Gantlett R."/>
            <person name="Kenicer G."/>
            <person name="Hawes C."/>
            <person name="Begg G.S."/>
            <person name="Quilliam R.S."/>
            <person name="Squire G.R."/>
            <person name="Poole P.S."/>
            <person name="Young P.W."/>
            <person name="Iannetta P.M."/>
            <person name="James E.K."/>
        </authorList>
    </citation>
    <scope>NUCLEOTIDE SEQUENCE [LARGE SCALE GENOMIC DNA]</scope>
    <source>
        <strain evidence="1 2">JHI944</strain>
    </source>
</reference>
<sequence>MDLPYAPMGGVDFQSFTGHGIRPTIRQAPTWKNQGINALIADDGEFYILFEWSFDNQPPHHRILHDDAPASTG</sequence>
<dbReference type="GeneID" id="89920887"/>
<protein>
    <submittedName>
        <fullName evidence="1">Uncharacterized protein</fullName>
    </submittedName>
</protein>
<accession>A0A444IPG8</accession>
<evidence type="ECO:0000313" key="1">
    <source>
        <dbReference type="EMBL" id="NEK48059.1"/>
    </source>
</evidence>
<dbReference type="AlphaFoldDB" id="A0A444IPG8"/>
<dbReference type="EMBL" id="WXXP01000001">
    <property type="protein sequence ID" value="NEK48059.1"/>
    <property type="molecule type" value="Genomic_DNA"/>
</dbReference>
<organism evidence="1 2">
    <name type="scientific">Rhizobium leguminosarum</name>
    <dbReference type="NCBI Taxonomy" id="384"/>
    <lineage>
        <taxon>Bacteria</taxon>
        <taxon>Pseudomonadati</taxon>
        <taxon>Pseudomonadota</taxon>
        <taxon>Alphaproteobacteria</taxon>
        <taxon>Hyphomicrobiales</taxon>
        <taxon>Rhizobiaceae</taxon>
        <taxon>Rhizobium/Agrobacterium group</taxon>
        <taxon>Rhizobium</taxon>
    </lineage>
</organism>
<comment type="caution">
    <text evidence="1">The sequence shown here is derived from an EMBL/GenBank/DDBJ whole genome shotgun (WGS) entry which is preliminary data.</text>
</comment>
<proteinExistence type="predicted"/>
<dbReference type="Proteomes" id="UP000471409">
    <property type="component" value="Unassembled WGS sequence"/>
</dbReference>
<evidence type="ECO:0000313" key="2">
    <source>
        <dbReference type="Proteomes" id="UP000471409"/>
    </source>
</evidence>
<gene>
    <name evidence="1" type="ORF">GUK36_01295</name>
</gene>
<name>A0A444IPG8_RHILE</name>
<dbReference type="RefSeq" id="WP_018245783.1">
    <property type="nucleotide sequence ID" value="NZ_CP121636.1"/>
</dbReference>